<dbReference type="PANTHER" id="PTHR46465:SF2">
    <property type="entry name" value="LATERAL SIGNALING TARGET PROTEIN 2 HOMOLOG"/>
    <property type="match status" value="1"/>
</dbReference>
<feature type="region of interest" description="Disordered" evidence="7">
    <location>
        <begin position="594"/>
        <end position="622"/>
    </location>
</feature>
<keyword evidence="3" id="KW-0479">Metal-binding</keyword>
<comment type="function">
    <text evidence="1">Negative regulator of epidermal growth factor receptor (EGFR) signaling.</text>
</comment>
<feature type="compositionally biased region" description="Basic and acidic residues" evidence="7">
    <location>
        <begin position="387"/>
        <end position="399"/>
    </location>
</feature>
<dbReference type="GO" id="GO:0031901">
    <property type="term" value="C:early endosome membrane"/>
    <property type="evidence" value="ECO:0007669"/>
    <property type="project" value="TreeGrafter"/>
</dbReference>
<evidence type="ECO:0000256" key="2">
    <source>
        <dbReference type="ARBA" id="ARBA00008755"/>
    </source>
</evidence>
<feature type="compositionally biased region" description="Basic and acidic residues" evidence="7">
    <location>
        <begin position="327"/>
        <end position="338"/>
    </location>
</feature>
<evidence type="ECO:0000256" key="6">
    <source>
        <dbReference type="PROSITE-ProRule" id="PRU00091"/>
    </source>
</evidence>
<dbReference type="CDD" id="cd15731">
    <property type="entry name" value="FYVE_LST2"/>
    <property type="match status" value="1"/>
</dbReference>
<dbReference type="InterPro" id="IPR013083">
    <property type="entry name" value="Znf_RING/FYVE/PHD"/>
</dbReference>
<keyword evidence="10" id="KW-1185">Reference proteome</keyword>
<comment type="similarity">
    <text evidence="2">Belongs to the lst-2 family.</text>
</comment>
<dbReference type="InterPro" id="IPR017455">
    <property type="entry name" value="Znf_FYVE-rel"/>
</dbReference>
<dbReference type="InterPro" id="IPR043269">
    <property type="entry name" value="FYVE_LST2"/>
</dbReference>
<evidence type="ECO:0000256" key="5">
    <source>
        <dbReference type="ARBA" id="ARBA00022833"/>
    </source>
</evidence>
<protein>
    <recommendedName>
        <fullName evidence="8">FYVE-type domain-containing protein</fullName>
    </recommendedName>
</protein>
<organism evidence="9 10">
    <name type="scientific">Pristionchus mayeri</name>
    <dbReference type="NCBI Taxonomy" id="1317129"/>
    <lineage>
        <taxon>Eukaryota</taxon>
        <taxon>Metazoa</taxon>
        <taxon>Ecdysozoa</taxon>
        <taxon>Nematoda</taxon>
        <taxon>Chromadorea</taxon>
        <taxon>Rhabditida</taxon>
        <taxon>Rhabditina</taxon>
        <taxon>Diplogasteromorpha</taxon>
        <taxon>Diplogasteroidea</taxon>
        <taxon>Neodiplogasteridae</taxon>
        <taxon>Pristionchus</taxon>
    </lineage>
</organism>
<dbReference type="InterPro" id="IPR051118">
    <property type="entry name" value="LST-2"/>
</dbReference>
<comment type="caution">
    <text evidence="9">The sequence shown here is derived from an EMBL/GenBank/DDBJ whole genome shotgun (WGS) entry which is preliminary data.</text>
</comment>
<evidence type="ECO:0000313" key="9">
    <source>
        <dbReference type="EMBL" id="GMR61433.1"/>
    </source>
</evidence>
<sequence>MSYMRLPYAYDARLLRQPAFSVMQSLRKLMNKPRPDDWSPLAKFFYADESLNDIASELDSFDGRRDPERCNVLVNKLRLAQDRVLHIISEMLVALYPRESDRACRDFRVKFPDEIIHDSLPGQLWFGAECLAAGSNIIDHEYESDLIRPLAKDLTRHLDSLRDMLKDQSLRDPSIYTDLIKDSLLKFDHLFAEFEFRYVSAMVPVKTVLEHDAQQDVAVLFSEVLEMSIRRGLLTRDQVDYCDPIVMIVIPRLAIVWGMLHFPDGALNIEKPERLSQMFRPNLSLLTKIRNLLRVLTKRELAKVESVLCSGAASSPADEVEVLTMKEFRDKRSDDTREAPSPSNEPEEDRNKDEGNESTSEEENQEGQCDCASGPEFDDEEEEEAEETHSYEGEFELRDLGGSSGNTTDQESYHEAETMHRLANDVEPLPADPYDLRARFRSSEDLVHRLFVCIAGVADQLQTTHSSDIRKVLKLILQPSEVIPIYEVKAQPARTSNSEEEVGVEVQESLPLPSFIGVRWVPDSDCDQCTACSSHFTVVRRRHHCRNCGRIFCHRCSAHSICIPELGYERKVRVCNLCYLHRMNPFGNCPTNSANASPVQSTSTPPSPVEEENLQEILPAIE</sequence>
<dbReference type="InterPro" id="IPR000306">
    <property type="entry name" value="Znf_FYVE"/>
</dbReference>
<dbReference type="AlphaFoldDB" id="A0AAN5DE07"/>
<proteinExistence type="inferred from homology"/>
<dbReference type="GO" id="GO:0008270">
    <property type="term" value="F:zinc ion binding"/>
    <property type="evidence" value="ECO:0007669"/>
    <property type="project" value="UniProtKB-KW"/>
</dbReference>
<dbReference type="PROSITE" id="PS50178">
    <property type="entry name" value="ZF_FYVE"/>
    <property type="match status" value="1"/>
</dbReference>
<dbReference type="SMART" id="SM00064">
    <property type="entry name" value="FYVE"/>
    <property type="match status" value="1"/>
</dbReference>
<accession>A0AAN5DE07</accession>
<feature type="domain" description="FYVE-type" evidence="8">
    <location>
        <begin position="523"/>
        <end position="583"/>
    </location>
</feature>
<feature type="compositionally biased region" description="Acidic residues" evidence="7">
    <location>
        <begin position="376"/>
        <end position="386"/>
    </location>
</feature>
<keyword evidence="5" id="KW-0862">Zinc</keyword>
<evidence type="ECO:0000256" key="7">
    <source>
        <dbReference type="SAM" id="MobiDB-lite"/>
    </source>
</evidence>
<name>A0AAN5DE07_9BILA</name>
<evidence type="ECO:0000256" key="3">
    <source>
        <dbReference type="ARBA" id="ARBA00022723"/>
    </source>
</evidence>
<feature type="region of interest" description="Disordered" evidence="7">
    <location>
        <begin position="327"/>
        <end position="417"/>
    </location>
</feature>
<dbReference type="Gene3D" id="3.30.40.10">
    <property type="entry name" value="Zinc/RING finger domain, C3HC4 (zinc finger)"/>
    <property type="match status" value="1"/>
</dbReference>
<keyword evidence="4 6" id="KW-0863">Zinc-finger</keyword>
<gene>
    <name evidence="9" type="ORF">PMAYCL1PPCAC_31628</name>
</gene>
<dbReference type="Pfam" id="PF01363">
    <property type="entry name" value="FYVE"/>
    <property type="match status" value="1"/>
</dbReference>
<evidence type="ECO:0000259" key="8">
    <source>
        <dbReference type="PROSITE" id="PS50178"/>
    </source>
</evidence>
<reference evidence="10" key="1">
    <citation type="submission" date="2022-10" db="EMBL/GenBank/DDBJ databases">
        <title>Genome assembly of Pristionchus species.</title>
        <authorList>
            <person name="Yoshida K."/>
            <person name="Sommer R.J."/>
        </authorList>
    </citation>
    <scope>NUCLEOTIDE SEQUENCE [LARGE SCALE GENOMIC DNA]</scope>
    <source>
        <strain evidence="10">RS5460</strain>
    </source>
</reference>
<dbReference type="InterPro" id="IPR011011">
    <property type="entry name" value="Znf_FYVE_PHD"/>
</dbReference>
<dbReference type="Proteomes" id="UP001328107">
    <property type="component" value="Unassembled WGS sequence"/>
</dbReference>
<dbReference type="EMBL" id="BTRK01000006">
    <property type="protein sequence ID" value="GMR61433.1"/>
    <property type="molecule type" value="Genomic_DNA"/>
</dbReference>
<dbReference type="SUPFAM" id="SSF57903">
    <property type="entry name" value="FYVE/PHD zinc finger"/>
    <property type="match status" value="1"/>
</dbReference>
<dbReference type="PANTHER" id="PTHR46465">
    <property type="entry name" value="LATERAL SIGNALING TARGET PROTEIN 2 HOMOLOG"/>
    <property type="match status" value="1"/>
</dbReference>
<evidence type="ECO:0000256" key="4">
    <source>
        <dbReference type="ARBA" id="ARBA00022771"/>
    </source>
</evidence>
<evidence type="ECO:0000313" key="10">
    <source>
        <dbReference type="Proteomes" id="UP001328107"/>
    </source>
</evidence>
<evidence type="ECO:0000256" key="1">
    <source>
        <dbReference type="ARBA" id="ARBA00003580"/>
    </source>
</evidence>